<reference evidence="7 8" key="1">
    <citation type="journal article" date="2015" name="Appl. Environ. Microbiol.">
        <title>The Geoglobus acetivorans genome: Fe(III) reduction, acetate utilization, autotrophic growth, and degradation of aromatic compounds in a hyperthermophilic archaeon.</title>
        <authorList>
            <person name="Mardanov A.V."/>
            <person name="Slododkina G.B."/>
            <person name="Slobodkin A.I."/>
            <person name="Beletsky A.V."/>
            <person name="Gavrilov S.N."/>
            <person name="Kublanov I.V."/>
            <person name="Bonch-Osmolovskaya E.A."/>
            <person name="Skryabin K.G."/>
            <person name="Ravin N.V."/>
        </authorList>
    </citation>
    <scope>NUCLEOTIDE SEQUENCE [LARGE SCALE GENOMIC DNA]</scope>
    <source>
        <strain evidence="7 8">SBH6</strain>
    </source>
</reference>
<dbReference type="GO" id="GO:0016787">
    <property type="term" value="F:hydrolase activity"/>
    <property type="evidence" value="ECO:0007669"/>
    <property type="project" value="UniProtKB-KW"/>
</dbReference>
<keyword evidence="3 5" id="KW-0479">Metal-binding</keyword>
<dbReference type="Gene3D" id="3.40.50.1010">
    <property type="entry name" value="5'-nuclease"/>
    <property type="match status" value="1"/>
</dbReference>
<proteinExistence type="inferred from homology"/>
<keyword evidence="4 5" id="KW-0378">Hydrolase</keyword>
<dbReference type="RefSeq" id="WP_084063672.1">
    <property type="nucleotide sequence ID" value="NZ_CP009552.1"/>
</dbReference>
<evidence type="ECO:0000256" key="2">
    <source>
        <dbReference type="ARBA" id="ARBA00022722"/>
    </source>
</evidence>
<keyword evidence="5" id="KW-0460">Magnesium</keyword>
<dbReference type="EMBL" id="CP009552">
    <property type="protein sequence ID" value="AIY90166.1"/>
    <property type="molecule type" value="Genomic_DNA"/>
</dbReference>
<dbReference type="InterPro" id="IPR029060">
    <property type="entry name" value="PIN-like_dom_sf"/>
</dbReference>
<dbReference type="PANTHER" id="PTHR39677">
    <property type="entry name" value="RIBONUCLEASE VAPC6"/>
    <property type="match status" value="1"/>
</dbReference>
<evidence type="ECO:0000256" key="3">
    <source>
        <dbReference type="ARBA" id="ARBA00022723"/>
    </source>
</evidence>
<dbReference type="HAMAP" id="MF_00265">
    <property type="entry name" value="VapC_Nob1"/>
    <property type="match status" value="1"/>
</dbReference>
<evidence type="ECO:0000256" key="1">
    <source>
        <dbReference type="ARBA" id="ARBA00022649"/>
    </source>
</evidence>
<dbReference type="Proteomes" id="UP000030624">
    <property type="component" value="Chromosome"/>
</dbReference>
<dbReference type="InterPro" id="IPR002716">
    <property type="entry name" value="PIN_dom"/>
</dbReference>
<evidence type="ECO:0000313" key="7">
    <source>
        <dbReference type="EMBL" id="AIY90166.1"/>
    </source>
</evidence>
<keyword evidence="2 5" id="KW-0540">Nuclease</keyword>
<feature type="domain" description="PIN" evidence="6">
    <location>
        <begin position="4"/>
        <end position="142"/>
    </location>
</feature>
<evidence type="ECO:0000256" key="5">
    <source>
        <dbReference type="HAMAP-Rule" id="MF_00265"/>
    </source>
</evidence>
<feature type="binding site" evidence="5">
    <location>
        <position position="9"/>
    </location>
    <ligand>
        <name>Mg(2+)</name>
        <dbReference type="ChEBI" id="CHEBI:18420"/>
    </ligand>
</feature>
<dbReference type="eggNOG" id="arCOG00711">
    <property type="taxonomic scope" value="Archaea"/>
</dbReference>
<evidence type="ECO:0000259" key="6">
    <source>
        <dbReference type="SMART" id="SM00670"/>
    </source>
</evidence>
<dbReference type="GeneID" id="32205507"/>
<accession>A0A0A7GGU4</accession>
<comment type="cofactor">
    <cofactor evidence="5">
        <name>Mg(2+)</name>
        <dbReference type="ChEBI" id="CHEBI:18420"/>
    </cofactor>
</comment>
<comment type="similarity">
    <text evidence="5">Belongs to the PINc/VapC protein family.</text>
</comment>
<dbReference type="AlphaFoldDB" id="A0A0A7GGU4"/>
<dbReference type="EC" id="3.1.-.-" evidence="5"/>
<keyword evidence="1 5" id="KW-1277">Toxin-antitoxin system</keyword>
<comment type="function">
    <text evidence="5">Toxic component of a toxin-antitoxin (TA) system. An RNase.</text>
</comment>
<dbReference type="SUPFAM" id="SSF88723">
    <property type="entry name" value="PIN domain-like"/>
    <property type="match status" value="1"/>
</dbReference>
<protein>
    <recommendedName>
        <fullName evidence="5">Ribonuclease VapC</fullName>
        <shortName evidence="5">RNase VapC</shortName>
        <ecNumber evidence="5">3.1.-.-</ecNumber>
    </recommendedName>
    <alternativeName>
        <fullName evidence="5">Putative toxin VapC</fullName>
    </alternativeName>
</protein>
<feature type="binding site" evidence="5">
    <location>
        <position position="118"/>
    </location>
    <ligand>
        <name>Mg(2+)</name>
        <dbReference type="ChEBI" id="CHEBI:18420"/>
    </ligand>
</feature>
<gene>
    <name evidence="5" type="primary">vapC</name>
    <name evidence="7" type="ORF">GACE_1122</name>
</gene>
<dbReference type="PANTHER" id="PTHR39677:SF4">
    <property type="entry name" value="RIBONUCLEASE VAPC6"/>
    <property type="match status" value="1"/>
</dbReference>
<keyword evidence="5" id="KW-0800">Toxin</keyword>
<evidence type="ECO:0000313" key="8">
    <source>
        <dbReference type="Proteomes" id="UP000030624"/>
    </source>
</evidence>
<dbReference type="GO" id="GO:0090729">
    <property type="term" value="F:toxin activity"/>
    <property type="evidence" value="ECO:0007669"/>
    <property type="project" value="UniProtKB-KW"/>
</dbReference>
<dbReference type="GO" id="GO:0000287">
    <property type="term" value="F:magnesium ion binding"/>
    <property type="evidence" value="ECO:0007669"/>
    <property type="project" value="UniProtKB-UniRule"/>
</dbReference>
<dbReference type="KEGG" id="gac:GACE_1122"/>
<evidence type="ECO:0000256" key="4">
    <source>
        <dbReference type="ARBA" id="ARBA00022801"/>
    </source>
</evidence>
<dbReference type="HOGENOM" id="CLU_134210_1_1_2"/>
<organism evidence="7 8">
    <name type="scientific">Geoglobus acetivorans</name>
    <dbReference type="NCBI Taxonomy" id="565033"/>
    <lineage>
        <taxon>Archaea</taxon>
        <taxon>Methanobacteriati</taxon>
        <taxon>Methanobacteriota</taxon>
        <taxon>Archaeoglobi</taxon>
        <taxon>Archaeoglobales</taxon>
        <taxon>Archaeoglobaceae</taxon>
        <taxon>Geoglobus</taxon>
    </lineage>
</organism>
<name>A0A0A7GGU4_GEOAI</name>
<dbReference type="InterPro" id="IPR022907">
    <property type="entry name" value="VapC_family"/>
</dbReference>
<dbReference type="CDD" id="cd18677">
    <property type="entry name" value="PIN_MjVapC2-VapC6_like"/>
    <property type="match status" value="1"/>
</dbReference>
<dbReference type="GO" id="GO:0004540">
    <property type="term" value="F:RNA nuclease activity"/>
    <property type="evidence" value="ECO:0007669"/>
    <property type="project" value="InterPro"/>
</dbReference>
<dbReference type="SMART" id="SM00670">
    <property type="entry name" value="PINc"/>
    <property type="match status" value="1"/>
</dbReference>
<sequence>MTEEAIFIDSSVFLAFFIDGINVFEKLEEYKLLTSANVIEEVTYVLIKESAKDITKIDKHYDLLNHLRENPDLVSEISKEVILDITDVLNFFDIVVIHPVNHFAMFEIIKSYGLLPNDALIAATCKHYGVKKIATFDGDFKRVDFLDVVEVV</sequence>
<dbReference type="Pfam" id="PF01850">
    <property type="entry name" value="PIN"/>
    <property type="match status" value="1"/>
</dbReference>
<dbReference type="STRING" id="565033.GACE_1122"/>